<sequence length="51" mass="6173">MGLRMNLKYTDFKPFKYLGKLHVFYLNSITFYLGKNNSDIEFKVLKFNYIV</sequence>
<keyword evidence="2" id="KW-1185">Reference proteome</keyword>
<dbReference type="AlphaFoldDB" id="A0AAV5MQA8"/>
<dbReference type="EMBL" id="BPVZ01000520">
    <property type="protein sequence ID" value="GKV51628.1"/>
    <property type="molecule type" value="Genomic_DNA"/>
</dbReference>
<evidence type="ECO:0000313" key="1">
    <source>
        <dbReference type="EMBL" id="GKV51628.1"/>
    </source>
</evidence>
<accession>A0AAV5MQA8</accession>
<gene>
    <name evidence="1" type="ORF">SLEP1_g58263</name>
</gene>
<proteinExistence type="predicted"/>
<evidence type="ECO:0000313" key="2">
    <source>
        <dbReference type="Proteomes" id="UP001054252"/>
    </source>
</evidence>
<reference evidence="1 2" key="1">
    <citation type="journal article" date="2021" name="Commun. Biol.">
        <title>The genome of Shorea leprosula (Dipterocarpaceae) highlights the ecological relevance of drought in aseasonal tropical rainforests.</title>
        <authorList>
            <person name="Ng K.K.S."/>
            <person name="Kobayashi M.J."/>
            <person name="Fawcett J.A."/>
            <person name="Hatakeyama M."/>
            <person name="Paape T."/>
            <person name="Ng C.H."/>
            <person name="Ang C.C."/>
            <person name="Tnah L.H."/>
            <person name="Lee C.T."/>
            <person name="Nishiyama T."/>
            <person name="Sese J."/>
            <person name="O'Brien M.J."/>
            <person name="Copetti D."/>
            <person name="Mohd Noor M.I."/>
            <person name="Ong R.C."/>
            <person name="Putra M."/>
            <person name="Sireger I.Z."/>
            <person name="Indrioko S."/>
            <person name="Kosugi Y."/>
            <person name="Izuno A."/>
            <person name="Isagi Y."/>
            <person name="Lee S.L."/>
            <person name="Shimizu K.K."/>
        </authorList>
    </citation>
    <scope>NUCLEOTIDE SEQUENCE [LARGE SCALE GENOMIC DNA]</scope>
    <source>
        <strain evidence="1">214</strain>
    </source>
</reference>
<name>A0AAV5MQA8_9ROSI</name>
<comment type="caution">
    <text evidence="1">The sequence shown here is derived from an EMBL/GenBank/DDBJ whole genome shotgun (WGS) entry which is preliminary data.</text>
</comment>
<dbReference type="Proteomes" id="UP001054252">
    <property type="component" value="Unassembled WGS sequence"/>
</dbReference>
<protein>
    <submittedName>
        <fullName evidence="1">Uncharacterized protein</fullName>
    </submittedName>
</protein>
<organism evidence="1 2">
    <name type="scientific">Rubroshorea leprosula</name>
    <dbReference type="NCBI Taxonomy" id="152421"/>
    <lineage>
        <taxon>Eukaryota</taxon>
        <taxon>Viridiplantae</taxon>
        <taxon>Streptophyta</taxon>
        <taxon>Embryophyta</taxon>
        <taxon>Tracheophyta</taxon>
        <taxon>Spermatophyta</taxon>
        <taxon>Magnoliopsida</taxon>
        <taxon>eudicotyledons</taxon>
        <taxon>Gunneridae</taxon>
        <taxon>Pentapetalae</taxon>
        <taxon>rosids</taxon>
        <taxon>malvids</taxon>
        <taxon>Malvales</taxon>
        <taxon>Dipterocarpaceae</taxon>
        <taxon>Rubroshorea</taxon>
    </lineage>
</organism>